<keyword evidence="3" id="KW-1185">Reference proteome</keyword>
<evidence type="ECO:0000313" key="3">
    <source>
        <dbReference type="Proteomes" id="UP000222542"/>
    </source>
</evidence>
<dbReference type="OMA" id="KITWIGW"/>
<dbReference type="EMBL" id="AYRZ02000007">
    <property type="protein sequence ID" value="PHT75626.1"/>
    <property type="molecule type" value="Genomic_DNA"/>
</dbReference>
<reference evidence="2 3" key="1">
    <citation type="journal article" date="2014" name="Nat. Genet.">
        <title>Genome sequence of the hot pepper provides insights into the evolution of pungency in Capsicum species.</title>
        <authorList>
            <person name="Kim S."/>
            <person name="Park M."/>
            <person name="Yeom S.I."/>
            <person name="Kim Y.M."/>
            <person name="Lee J.M."/>
            <person name="Lee H.A."/>
            <person name="Seo E."/>
            <person name="Choi J."/>
            <person name="Cheong K."/>
            <person name="Kim K.T."/>
            <person name="Jung K."/>
            <person name="Lee G.W."/>
            <person name="Oh S.K."/>
            <person name="Bae C."/>
            <person name="Kim S.B."/>
            <person name="Lee H.Y."/>
            <person name="Kim S.Y."/>
            <person name="Kim M.S."/>
            <person name="Kang B.C."/>
            <person name="Jo Y.D."/>
            <person name="Yang H.B."/>
            <person name="Jeong H.J."/>
            <person name="Kang W.H."/>
            <person name="Kwon J.K."/>
            <person name="Shin C."/>
            <person name="Lim J.Y."/>
            <person name="Park J.H."/>
            <person name="Huh J.H."/>
            <person name="Kim J.S."/>
            <person name="Kim B.D."/>
            <person name="Cohen O."/>
            <person name="Paran I."/>
            <person name="Suh M.C."/>
            <person name="Lee S.B."/>
            <person name="Kim Y.K."/>
            <person name="Shin Y."/>
            <person name="Noh S.J."/>
            <person name="Park J."/>
            <person name="Seo Y.S."/>
            <person name="Kwon S.Y."/>
            <person name="Kim H.A."/>
            <person name="Park J.M."/>
            <person name="Kim H.J."/>
            <person name="Choi S.B."/>
            <person name="Bosland P.W."/>
            <person name="Reeves G."/>
            <person name="Jo S.H."/>
            <person name="Lee B.W."/>
            <person name="Cho H.T."/>
            <person name="Choi H.S."/>
            <person name="Lee M.S."/>
            <person name="Yu Y."/>
            <person name="Do Choi Y."/>
            <person name="Park B.S."/>
            <person name="van Deynze A."/>
            <person name="Ashrafi H."/>
            <person name="Hill T."/>
            <person name="Kim W.T."/>
            <person name="Pai H.S."/>
            <person name="Ahn H.K."/>
            <person name="Yeam I."/>
            <person name="Giovannoni J.J."/>
            <person name="Rose J.K."/>
            <person name="Sorensen I."/>
            <person name="Lee S.J."/>
            <person name="Kim R.W."/>
            <person name="Choi I.Y."/>
            <person name="Choi B.S."/>
            <person name="Lim J.S."/>
            <person name="Lee Y.H."/>
            <person name="Choi D."/>
        </authorList>
    </citation>
    <scope>NUCLEOTIDE SEQUENCE [LARGE SCALE GENOMIC DNA]</scope>
    <source>
        <strain evidence="3">cv. CM334</strain>
    </source>
</reference>
<sequence>MAWVGLVAKSIHIPSMLFWIQPATVWDIYYYYFTDYANSFKNCPTFMSKTFPPRKRLAKYGKELYFFLSKKVKYNDGAFQSIKDHIQLLNGEENPRVLLNTFDALEFDALKVLKNIVTMVGIGPSIPSVFLEGKDPSDSSLGPIYDRFQKITWIGWM</sequence>
<dbReference type="PANTHER" id="PTHR11926:SF1539">
    <property type="entry name" value="GLYCOSYLTRANSFERASE"/>
    <property type="match status" value="1"/>
</dbReference>
<dbReference type="Proteomes" id="UP000222542">
    <property type="component" value="Unassembled WGS sequence"/>
</dbReference>
<proteinExistence type="inferred from homology"/>
<gene>
    <name evidence="2" type="ORF">T459_19148</name>
</gene>
<comment type="caution">
    <text evidence="2">The sequence shown here is derived from an EMBL/GenBank/DDBJ whole genome shotgun (WGS) entry which is preliminary data.</text>
</comment>
<dbReference type="SUPFAM" id="SSF53756">
    <property type="entry name" value="UDP-Glycosyltransferase/glycogen phosphorylase"/>
    <property type="match status" value="1"/>
</dbReference>
<dbReference type="PANTHER" id="PTHR11926">
    <property type="entry name" value="GLUCOSYL/GLUCURONOSYL TRANSFERASES"/>
    <property type="match status" value="1"/>
</dbReference>
<dbReference type="STRING" id="4072.A0A2G2Z0V9"/>
<name>A0A2G2Z0V9_CAPAN</name>
<organism evidence="2 3">
    <name type="scientific">Capsicum annuum</name>
    <name type="common">Capsicum pepper</name>
    <dbReference type="NCBI Taxonomy" id="4072"/>
    <lineage>
        <taxon>Eukaryota</taxon>
        <taxon>Viridiplantae</taxon>
        <taxon>Streptophyta</taxon>
        <taxon>Embryophyta</taxon>
        <taxon>Tracheophyta</taxon>
        <taxon>Spermatophyta</taxon>
        <taxon>Magnoliopsida</taxon>
        <taxon>eudicotyledons</taxon>
        <taxon>Gunneridae</taxon>
        <taxon>Pentapetalae</taxon>
        <taxon>asterids</taxon>
        <taxon>lamiids</taxon>
        <taxon>Solanales</taxon>
        <taxon>Solanaceae</taxon>
        <taxon>Solanoideae</taxon>
        <taxon>Capsiceae</taxon>
        <taxon>Capsicum</taxon>
    </lineage>
</organism>
<comment type="similarity">
    <text evidence="1">Belongs to the UDP-glycosyltransferase family.</text>
</comment>
<protein>
    <submittedName>
        <fullName evidence="2">Uncharacterized protein</fullName>
    </submittedName>
</protein>
<evidence type="ECO:0000256" key="1">
    <source>
        <dbReference type="ARBA" id="ARBA00009995"/>
    </source>
</evidence>
<dbReference type="Gene3D" id="3.40.50.2000">
    <property type="entry name" value="Glycogen Phosphorylase B"/>
    <property type="match status" value="1"/>
</dbReference>
<dbReference type="AlphaFoldDB" id="A0A2G2Z0V9"/>
<reference evidence="2 3" key="2">
    <citation type="journal article" date="2017" name="Genome Biol.">
        <title>New reference genome sequences of hot pepper reveal the massive evolution of plant disease-resistance genes by retroduplication.</title>
        <authorList>
            <person name="Kim S."/>
            <person name="Park J."/>
            <person name="Yeom S.I."/>
            <person name="Kim Y.M."/>
            <person name="Seo E."/>
            <person name="Kim K.T."/>
            <person name="Kim M.S."/>
            <person name="Lee J.M."/>
            <person name="Cheong K."/>
            <person name="Shin H.S."/>
            <person name="Kim S.B."/>
            <person name="Han K."/>
            <person name="Lee J."/>
            <person name="Park M."/>
            <person name="Lee H.A."/>
            <person name="Lee H.Y."/>
            <person name="Lee Y."/>
            <person name="Oh S."/>
            <person name="Lee J.H."/>
            <person name="Choi E."/>
            <person name="Choi E."/>
            <person name="Lee S.E."/>
            <person name="Jeon J."/>
            <person name="Kim H."/>
            <person name="Choi G."/>
            <person name="Song H."/>
            <person name="Lee J."/>
            <person name="Lee S.C."/>
            <person name="Kwon J.K."/>
            <person name="Lee H.Y."/>
            <person name="Koo N."/>
            <person name="Hong Y."/>
            <person name="Kim R.W."/>
            <person name="Kang W.H."/>
            <person name="Huh J.H."/>
            <person name="Kang B.C."/>
            <person name="Yang T.J."/>
            <person name="Lee Y.H."/>
            <person name="Bennetzen J.L."/>
            <person name="Choi D."/>
        </authorList>
    </citation>
    <scope>NUCLEOTIDE SEQUENCE [LARGE SCALE GENOMIC DNA]</scope>
    <source>
        <strain evidence="3">cv. CM334</strain>
    </source>
</reference>
<evidence type="ECO:0000313" key="2">
    <source>
        <dbReference type="EMBL" id="PHT75626.1"/>
    </source>
</evidence>
<dbReference type="Gramene" id="PHT75626">
    <property type="protein sequence ID" value="PHT75626"/>
    <property type="gene ID" value="T459_19148"/>
</dbReference>
<accession>A0A2G2Z0V9</accession>